<dbReference type="GO" id="GO:0003677">
    <property type="term" value="F:DNA binding"/>
    <property type="evidence" value="ECO:0007669"/>
    <property type="project" value="UniProtKB-UniRule"/>
</dbReference>
<dbReference type="Gene3D" id="1.10.357.10">
    <property type="entry name" value="Tetracycline Repressor, domain 2"/>
    <property type="match status" value="1"/>
</dbReference>
<dbReference type="STRING" id="568899.SAMN05192534_10718"/>
<dbReference type="EMBL" id="FNDK01000007">
    <property type="protein sequence ID" value="SDH54526.1"/>
    <property type="molecule type" value="Genomic_DNA"/>
</dbReference>
<name>A0A1G8D9V4_9BACI</name>
<protein>
    <submittedName>
        <fullName evidence="5">Transcriptional regulator, TetR family</fullName>
    </submittedName>
</protein>
<dbReference type="PROSITE" id="PS50977">
    <property type="entry name" value="HTH_TETR_2"/>
    <property type="match status" value="1"/>
</dbReference>
<proteinExistence type="predicted"/>
<feature type="domain" description="HTH tetR-type" evidence="4">
    <location>
        <begin position="60"/>
        <end position="120"/>
    </location>
</feature>
<keyword evidence="1" id="KW-0678">Repressor</keyword>
<dbReference type="InterPro" id="IPR050624">
    <property type="entry name" value="HTH-type_Tx_Regulator"/>
</dbReference>
<dbReference type="Proteomes" id="UP000199163">
    <property type="component" value="Unassembled WGS sequence"/>
</dbReference>
<organism evidence="5 6">
    <name type="scientific">Alteribacillus persepolensis</name>
    <dbReference type="NCBI Taxonomy" id="568899"/>
    <lineage>
        <taxon>Bacteria</taxon>
        <taxon>Bacillati</taxon>
        <taxon>Bacillota</taxon>
        <taxon>Bacilli</taxon>
        <taxon>Bacillales</taxon>
        <taxon>Bacillaceae</taxon>
        <taxon>Alteribacillus</taxon>
    </lineage>
</organism>
<dbReference type="SUPFAM" id="SSF48498">
    <property type="entry name" value="Tetracyclin repressor-like, C-terminal domain"/>
    <property type="match status" value="1"/>
</dbReference>
<dbReference type="InterPro" id="IPR001647">
    <property type="entry name" value="HTH_TetR"/>
</dbReference>
<dbReference type="PANTHER" id="PTHR43479">
    <property type="entry name" value="ACREF/ENVCD OPERON REPRESSOR-RELATED"/>
    <property type="match status" value="1"/>
</dbReference>
<evidence type="ECO:0000259" key="4">
    <source>
        <dbReference type="PROSITE" id="PS50977"/>
    </source>
</evidence>
<dbReference type="AlphaFoldDB" id="A0A1G8D9V4"/>
<accession>A0A1G8D9V4</accession>
<evidence type="ECO:0000313" key="6">
    <source>
        <dbReference type="Proteomes" id="UP000199163"/>
    </source>
</evidence>
<dbReference type="InterPro" id="IPR036271">
    <property type="entry name" value="Tet_transcr_reg_TetR-rel_C_sf"/>
</dbReference>
<evidence type="ECO:0000256" key="2">
    <source>
        <dbReference type="ARBA" id="ARBA00023125"/>
    </source>
</evidence>
<dbReference type="Pfam" id="PF00440">
    <property type="entry name" value="TetR_N"/>
    <property type="match status" value="1"/>
</dbReference>
<dbReference type="PRINTS" id="PR00455">
    <property type="entry name" value="HTHTETR"/>
</dbReference>
<evidence type="ECO:0000256" key="1">
    <source>
        <dbReference type="ARBA" id="ARBA00022491"/>
    </source>
</evidence>
<evidence type="ECO:0000313" key="5">
    <source>
        <dbReference type="EMBL" id="SDH54526.1"/>
    </source>
</evidence>
<dbReference type="OrthoDB" id="509229at2"/>
<keyword evidence="2 3" id="KW-0238">DNA-binding</keyword>
<sequence>MYAAGVCIALLASEGILRPPGIRYVFYFVDKRTCIDVSISVLYNDYRSLVLQVIKQAGDTMTSTNIKRTALSLFAKHGYNGTSLSDIAKQVGMKKPSLYNHFSSKADLFLAVADEVFAAYVDYIEKALAQVRGTSVKMKLKQALLSTAQFLSSHDVGMMYMRMVMFPPAELCQDIRKRFESFEGKTDDMYMALFREGIQNNEIAPGDISVYVKSFYALLDGISTEMYMYSSEKMDAKIEASWTVFWQGICERN</sequence>
<feature type="DNA-binding region" description="H-T-H motif" evidence="3">
    <location>
        <begin position="83"/>
        <end position="102"/>
    </location>
</feature>
<dbReference type="PANTHER" id="PTHR43479:SF11">
    <property type="entry name" value="ACREF_ENVCD OPERON REPRESSOR-RELATED"/>
    <property type="match status" value="1"/>
</dbReference>
<dbReference type="InterPro" id="IPR009057">
    <property type="entry name" value="Homeodomain-like_sf"/>
</dbReference>
<gene>
    <name evidence="5" type="ORF">SAMN05192534_10718</name>
</gene>
<dbReference type="Gene3D" id="1.10.10.60">
    <property type="entry name" value="Homeodomain-like"/>
    <property type="match status" value="1"/>
</dbReference>
<evidence type="ECO:0000256" key="3">
    <source>
        <dbReference type="PROSITE-ProRule" id="PRU00335"/>
    </source>
</evidence>
<keyword evidence="6" id="KW-1185">Reference proteome</keyword>
<reference evidence="6" key="1">
    <citation type="submission" date="2016-10" db="EMBL/GenBank/DDBJ databases">
        <authorList>
            <person name="Varghese N."/>
            <person name="Submissions S."/>
        </authorList>
    </citation>
    <scope>NUCLEOTIDE SEQUENCE [LARGE SCALE GENOMIC DNA]</scope>
    <source>
        <strain evidence="6">DSM 21632</strain>
    </source>
</reference>
<dbReference type="SUPFAM" id="SSF46689">
    <property type="entry name" value="Homeodomain-like"/>
    <property type="match status" value="1"/>
</dbReference>